<dbReference type="Gene3D" id="3.90.280.10">
    <property type="entry name" value="PEBP-like"/>
    <property type="match status" value="1"/>
</dbReference>
<dbReference type="Proteomes" id="UP000245080">
    <property type="component" value="Unassembled WGS sequence"/>
</dbReference>
<dbReference type="EMBL" id="QCXQ01000003">
    <property type="protein sequence ID" value="PWF99820.1"/>
    <property type="molecule type" value="Genomic_DNA"/>
</dbReference>
<name>A0A2V1MXP4_9LACO</name>
<dbReference type="AlphaFoldDB" id="A0A2V1MXP4"/>
<sequence length="169" mass="18542">MKISVPLQNGVLPDQYAKYATGSDVHNGQPVRSFPIRIEDAPEGTQSFALSLLDFDAIPVSGFPWIHWVAANFPGDITEIPEDDSRTLVVPHTLGKNSNAGSLINETNPSIIEHYTGPFPPDADHTYTLTVYALKSVLDLEEGFWLNELMHDADSQTLTTATCTFIGRV</sequence>
<dbReference type="PANTHER" id="PTHR30289">
    <property type="entry name" value="UNCHARACTERIZED PROTEIN YBCL-RELATED"/>
    <property type="match status" value="1"/>
</dbReference>
<reference evidence="1 2" key="1">
    <citation type="journal article" date="2018" name="Int. J. Syst. Evol. Microbiol.">
        <title>Lactobacillus bambusae sp. nov., isolated from a traditional fermented Ma-bamboo shoots of Taiwan.</title>
        <authorList>
            <person name="Wang L.-T."/>
        </authorList>
    </citation>
    <scope>NUCLEOTIDE SEQUENCE [LARGE SCALE GENOMIC DNA]</scope>
    <source>
        <strain evidence="1 2">BS-W1</strain>
    </source>
</reference>
<evidence type="ECO:0000313" key="1">
    <source>
        <dbReference type="EMBL" id="PWF99820.1"/>
    </source>
</evidence>
<dbReference type="SUPFAM" id="SSF49777">
    <property type="entry name" value="PEBP-like"/>
    <property type="match status" value="1"/>
</dbReference>
<dbReference type="Pfam" id="PF01161">
    <property type="entry name" value="PBP"/>
    <property type="match status" value="1"/>
</dbReference>
<dbReference type="InterPro" id="IPR036610">
    <property type="entry name" value="PEBP-like_sf"/>
</dbReference>
<dbReference type="PANTHER" id="PTHR30289:SF1">
    <property type="entry name" value="PEBP (PHOSPHATIDYLETHANOLAMINE-BINDING PROTEIN) FAMILY PROTEIN"/>
    <property type="match status" value="1"/>
</dbReference>
<comment type="caution">
    <text evidence="1">The sequence shown here is derived from an EMBL/GenBank/DDBJ whole genome shotgun (WGS) entry which is preliminary data.</text>
</comment>
<evidence type="ECO:0000313" key="2">
    <source>
        <dbReference type="Proteomes" id="UP000245080"/>
    </source>
</evidence>
<dbReference type="NCBIfam" id="TIGR00481">
    <property type="entry name" value="YbhB/YbcL family Raf kinase inhibitor-like protein"/>
    <property type="match status" value="1"/>
</dbReference>
<dbReference type="OrthoDB" id="9797506at2"/>
<gene>
    <name evidence="1" type="ORF">DCM90_07100</name>
</gene>
<accession>A0A2V1MXP4</accession>
<protein>
    <submittedName>
        <fullName evidence="1">YbhB/YbcL family Raf kinase inhibitor-like protein</fullName>
    </submittedName>
</protein>
<dbReference type="RefSeq" id="WP_109250675.1">
    <property type="nucleotide sequence ID" value="NZ_QCXQ01000003.1"/>
</dbReference>
<organism evidence="1 2">
    <name type="scientific">Levilactobacillus bambusae</name>
    <dbReference type="NCBI Taxonomy" id="2024736"/>
    <lineage>
        <taxon>Bacteria</taxon>
        <taxon>Bacillati</taxon>
        <taxon>Bacillota</taxon>
        <taxon>Bacilli</taxon>
        <taxon>Lactobacillales</taxon>
        <taxon>Lactobacillaceae</taxon>
        <taxon>Levilactobacillus</taxon>
    </lineage>
</organism>
<dbReference type="InterPro" id="IPR005247">
    <property type="entry name" value="YbhB_YbcL/LppC-like"/>
</dbReference>
<keyword evidence="2" id="KW-1185">Reference proteome</keyword>
<dbReference type="InterPro" id="IPR008914">
    <property type="entry name" value="PEBP"/>
</dbReference>
<proteinExistence type="predicted"/>
<dbReference type="CDD" id="cd00865">
    <property type="entry name" value="PEBP_bact_arch"/>
    <property type="match status" value="1"/>
</dbReference>